<dbReference type="Proteomes" id="UP001365542">
    <property type="component" value="Unassembled WGS sequence"/>
</dbReference>
<dbReference type="GO" id="GO:0003824">
    <property type="term" value="F:catalytic activity"/>
    <property type="evidence" value="ECO:0007669"/>
    <property type="project" value="InterPro"/>
</dbReference>
<name>A0AAV9XJQ9_9PEZI</name>
<proteinExistence type="predicted"/>
<dbReference type="PANTHER" id="PTHR46082:SF11">
    <property type="entry name" value="AAA+ ATPASE DOMAIN-CONTAINING PROTEIN-RELATED"/>
    <property type="match status" value="1"/>
</dbReference>
<evidence type="ECO:0000313" key="3">
    <source>
        <dbReference type="Proteomes" id="UP001365542"/>
    </source>
</evidence>
<keyword evidence="3" id="KW-1185">Reference proteome</keyword>
<dbReference type="InterPro" id="IPR035994">
    <property type="entry name" value="Nucleoside_phosphorylase_sf"/>
</dbReference>
<dbReference type="PANTHER" id="PTHR46082">
    <property type="entry name" value="ATP/GTP-BINDING PROTEIN-RELATED"/>
    <property type="match status" value="1"/>
</dbReference>
<reference evidence="2 3" key="1">
    <citation type="submission" date="2019-10" db="EMBL/GenBank/DDBJ databases">
        <authorList>
            <person name="Palmer J.M."/>
        </authorList>
    </citation>
    <scope>NUCLEOTIDE SEQUENCE [LARGE SCALE GENOMIC DNA]</scope>
    <source>
        <strain evidence="2 3">TWF694</strain>
    </source>
</reference>
<evidence type="ECO:0000259" key="1">
    <source>
        <dbReference type="Pfam" id="PF01048"/>
    </source>
</evidence>
<dbReference type="SUPFAM" id="SSF53167">
    <property type="entry name" value="Purine and uridine phosphorylases"/>
    <property type="match status" value="1"/>
</dbReference>
<comment type="caution">
    <text evidence="2">The sequence shown here is derived from an EMBL/GenBank/DDBJ whole genome shotgun (WGS) entry which is preliminary data.</text>
</comment>
<accession>A0AAV9XJQ9</accession>
<protein>
    <recommendedName>
        <fullName evidence="1">Nucleoside phosphorylase domain-containing protein</fullName>
    </recommendedName>
</protein>
<gene>
    <name evidence="2" type="ORF">TWF694_006294</name>
</gene>
<sequence>MPPLQNNEYTIGWICALSLEMAAARLMLDENHGKPEQQNPSDQNIYHLGRIGQHNIVIACLPAGVYGTTSAATVASHMLFSFESIRFGVLVGIGGGVPSKDHDIRLGDVVVSRPDRTSGGVVQYDLGKTLAEGKFIRTGSLNKPPLVLLNGIANIQAEHEMEGSNISDILAEKLNQYKKMRGEYSYQGQENDVLYQAEYEHDGGDGTCETCDVEMTVRRSHRESDDPQIHYGLIASGNQVIKHGATRDRLGKELGVMSFEMEAAGLMDNFPCLVIRGICDYSDSHKNKRWQRYAAATAAAYAKELLCIIPASQISLVPTAANLMKDG</sequence>
<feature type="domain" description="Nucleoside phosphorylase" evidence="1">
    <location>
        <begin position="10"/>
        <end position="300"/>
    </location>
</feature>
<dbReference type="AlphaFoldDB" id="A0AAV9XJQ9"/>
<dbReference type="InterPro" id="IPR000845">
    <property type="entry name" value="Nucleoside_phosphorylase_d"/>
</dbReference>
<dbReference type="Pfam" id="PF01048">
    <property type="entry name" value="PNP_UDP_1"/>
    <property type="match status" value="1"/>
</dbReference>
<evidence type="ECO:0000313" key="2">
    <source>
        <dbReference type="EMBL" id="KAK6542335.1"/>
    </source>
</evidence>
<dbReference type="EMBL" id="JAVHJO010000002">
    <property type="protein sequence ID" value="KAK6542335.1"/>
    <property type="molecule type" value="Genomic_DNA"/>
</dbReference>
<organism evidence="2 3">
    <name type="scientific">Orbilia ellipsospora</name>
    <dbReference type="NCBI Taxonomy" id="2528407"/>
    <lineage>
        <taxon>Eukaryota</taxon>
        <taxon>Fungi</taxon>
        <taxon>Dikarya</taxon>
        <taxon>Ascomycota</taxon>
        <taxon>Pezizomycotina</taxon>
        <taxon>Orbiliomycetes</taxon>
        <taxon>Orbiliales</taxon>
        <taxon>Orbiliaceae</taxon>
        <taxon>Orbilia</taxon>
    </lineage>
</organism>
<dbReference type="Gene3D" id="3.40.50.1580">
    <property type="entry name" value="Nucleoside phosphorylase domain"/>
    <property type="match status" value="1"/>
</dbReference>
<dbReference type="InterPro" id="IPR053137">
    <property type="entry name" value="NLR-like"/>
</dbReference>
<dbReference type="GO" id="GO:0009116">
    <property type="term" value="P:nucleoside metabolic process"/>
    <property type="evidence" value="ECO:0007669"/>
    <property type="project" value="InterPro"/>
</dbReference>